<reference evidence="11" key="1">
    <citation type="journal article" date="2019" name="Int. J. Syst. Evol. Microbiol.">
        <title>The Global Catalogue of Microorganisms (GCM) 10K type strain sequencing project: providing services to taxonomists for standard genome sequencing and annotation.</title>
        <authorList>
            <consortium name="The Broad Institute Genomics Platform"/>
            <consortium name="The Broad Institute Genome Sequencing Center for Infectious Disease"/>
            <person name="Wu L."/>
            <person name="Ma J."/>
        </authorList>
    </citation>
    <scope>NUCLEOTIDE SEQUENCE [LARGE SCALE GENOMIC DNA]</scope>
    <source>
        <strain evidence="11">JCM 13006</strain>
    </source>
</reference>
<feature type="domain" description="Major facilitator superfamily (MFS) profile" evidence="9">
    <location>
        <begin position="8"/>
        <end position="462"/>
    </location>
</feature>
<accession>A0ABP9D9X7</accession>
<dbReference type="Gene3D" id="1.20.1250.20">
    <property type="entry name" value="MFS general substrate transporter like domains"/>
    <property type="match status" value="2"/>
</dbReference>
<keyword evidence="6" id="KW-0046">Antibiotic resistance</keyword>
<evidence type="ECO:0000256" key="2">
    <source>
        <dbReference type="ARBA" id="ARBA00022448"/>
    </source>
</evidence>
<evidence type="ECO:0000313" key="11">
    <source>
        <dbReference type="Proteomes" id="UP001501752"/>
    </source>
</evidence>
<comment type="caution">
    <text evidence="10">The sequence shown here is derived from an EMBL/GenBank/DDBJ whole genome shotgun (WGS) entry which is preliminary data.</text>
</comment>
<feature type="transmembrane region" description="Helical" evidence="8">
    <location>
        <begin position="135"/>
        <end position="157"/>
    </location>
</feature>
<feature type="transmembrane region" description="Helical" evidence="8">
    <location>
        <begin position="333"/>
        <end position="355"/>
    </location>
</feature>
<feature type="transmembrane region" description="Helical" evidence="8">
    <location>
        <begin position="163"/>
        <end position="185"/>
    </location>
</feature>
<evidence type="ECO:0000256" key="4">
    <source>
        <dbReference type="ARBA" id="ARBA00022989"/>
    </source>
</evidence>
<proteinExistence type="predicted"/>
<feature type="transmembrane region" description="Helical" evidence="8">
    <location>
        <begin position="48"/>
        <end position="66"/>
    </location>
</feature>
<organism evidence="10 11">
    <name type="scientific">Kitasatospora terrestris</name>
    <dbReference type="NCBI Taxonomy" id="258051"/>
    <lineage>
        <taxon>Bacteria</taxon>
        <taxon>Bacillati</taxon>
        <taxon>Actinomycetota</taxon>
        <taxon>Actinomycetes</taxon>
        <taxon>Kitasatosporales</taxon>
        <taxon>Streptomycetaceae</taxon>
        <taxon>Kitasatospora</taxon>
    </lineage>
</organism>
<dbReference type="PROSITE" id="PS50850">
    <property type="entry name" value="MFS"/>
    <property type="match status" value="1"/>
</dbReference>
<feature type="transmembrane region" description="Helical" evidence="8">
    <location>
        <begin position="301"/>
        <end position="321"/>
    </location>
</feature>
<feature type="transmembrane region" description="Helical" evidence="8">
    <location>
        <begin position="407"/>
        <end position="424"/>
    </location>
</feature>
<feature type="transmembrane region" description="Helical" evidence="8">
    <location>
        <begin position="78"/>
        <end position="96"/>
    </location>
</feature>
<evidence type="ECO:0000256" key="8">
    <source>
        <dbReference type="SAM" id="Phobius"/>
    </source>
</evidence>
<keyword evidence="3 8" id="KW-0812">Transmembrane</keyword>
<dbReference type="PANTHER" id="PTHR42718">
    <property type="entry name" value="MAJOR FACILITATOR SUPERFAMILY MULTIDRUG TRANSPORTER MFSC"/>
    <property type="match status" value="1"/>
</dbReference>
<dbReference type="InterPro" id="IPR020846">
    <property type="entry name" value="MFS_dom"/>
</dbReference>
<dbReference type="InterPro" id="IPR036259">
    <property type="entry name" value="MFS_trans_sf"/>
</dbReference>
<evidence type="ECO:0000256" key="5">
    <source>
        <dbReference type="ARBA" id="ARBA00023136"/>
    </source>
</evidence>
<protein>
    <submittedName>
        <fullName evidence="10">MFS transporter</fullName>
    </submittedName>
</protein>
<evidence type="ECO:0000259" key="9">
    <source>
        <dbReference type="PROSITE" id="PS50850"/>
    </source>
</evidence>
<keyword evidence="2" id="KW-0813">Transport</keyword>
<dbReference type="PANTHER" id="PTHR42718:SF9">
    <property type="entry name" value="MAJOR FACILITATOR SUPERFAMILY MULTIDRUG TRANSPORTER MFSC"/>
    <property type="match status" value="1"/>
</dbReference>
<evidence type="ECO:0000256" key="7">
    <source>
        <dbReference type="SAM" id="MobiDB-lite"/>
    </source>
</evidence>
<dbReference type="InterPro" id="IPR011701">
    <property type="entry name" value="MFS"/>
</dbReference>
<feature type="transmembrane region" description="Helical" evidence="8">
    <location>
        <begin position="102"/>
        <end position="123"/>
    </location>
</feature>
<evidence type="ECO:0000313" key="10">
    <source>
        <dbReference type="EMBL" id="GAA4833364.1"/>
    </source>
</evidence>
<feature type="compositionally biased region" description="Basic and acidic residues" evidence="7">
    <location>
        <begin position="477"/>
        <end position="490"/>
    </location>
</feature>
<evidence type="ECO:0000256" key="1">
    <source>
        <dbReference type="ARBA" id="ARBA00004651"/>
    </source>
</evidence>
<dbReference type="SUPFAM" id="SSF103473">
    <property type="entry name" value="MFS general substrate transporter"/>
    <property type="match status" value="1"/>
</dbReference>
<keyword evidence="11" id="KW-1185">Reference proteome</keyword>
<dbReference type="RefSeq" id="WP_345695076.1">
    <property type="nucleotide sequence ID" value="NZ_BAABIS010000001.1"/>
</dbReference>
<keyword evidence="5 8" id="KW-0472">Membrane</keyword>
<sequence length="490" mass="48633">MTRTPEAPAGAAVGALVLFELTSGVLQIGITPLLPELTAHLGIDAADASWIVSVQLLAAAVCVPLLGRLGDLYGHRRMLRAALALIAVGSLVVALADSLPVLLAGRLLQGPVAALLPLEMALVRDRLPVAGARRAIALLVGSLALGTLLGGVSTGLIHSATGSLRLTLLVPALLAAACVAVAFLAVPESSRRAGGRVDWPGVALLGAAVTALLAGVGGAKDGAWGSAAVIGPLLAGGLLLAGWTVVELRTAEPLVDLRAMAGRDVAPVYLAALPFGVFYFGSQAPNATFLAADPAATGYGFALSALAIALVSLPGHLAAVLGSFATAAVAARIGYRTTLLAAFAVVAAGFLQFALVHDAVWQFAAGSVLLGLGVGLSLGAMPTVIVEASDPTRTGVAAALYNNVKTLGGAVAGGAFAALLGSFVRPATGQPGEAGYRAVWLVGALCALVAVALVAATRRHTALPGGPTAVPGGPIAERVDSPGSEARHGL</sequence>
<name>A0ABP9D9X7_9ACTN</name>
<evidence type="ECO:0000256" key="6">
    <source>
        <dbReference type="ARBA" id="ARBA00023251"/>
    </source>
</evidence>
<feature type="transmembrane region" description="Helical" evidence="8">
    <location>
        <begin position="361"/>
        <end position="386"/>
    </location>
</feature>
<evidence type="ECO:0000256" key="3">
    <source>
        <dbReference type="ARBA" id="ARBA00022692"/>
    </source>
</evidence>
<feature type="transmembrane region" description="Helical" evidence="8">
    <location>
        <begin position="436"/>
        <end position="456"/>
    </location>
</feature>
<keyword evidence="4 8" id="KW-1133">Transmembrane helix</keyword>
<feature type="region of interest" description="Disordered" evidence="7">
    <location>
        <begin position="463"/>
        <end position="490"/>
    </location>
</feature>
<dbReference type="EMBL" id="BAABIS010000001">
    <property type="protein sequence ID" value="GAA4833364.1"/>
    <property type="molecule type" value="Genomic_DNA"/>
</dbReference>
<feature type="transmembrane region" description="Helical" evidence="8">
    <location>
        <begin position="197"/>
        <end position="217"/>
    </location>
</feature>
<gene>
    <name evidence="10" type="ORF">GCM10023235_04820</name>
</gene>
<comment type="subcellular location">
    <subcellularLocation>
        <location evidence="1">Cell membrane</location>
        <topology evidence="1">Multi-pass membrane protein</topology>
    </subcellularLocation>
</comment>
<feature type="transmembrane region" description="Helical" evidence="8">
    <location>
        <begin position="223"/>
        <end position="245"/>
    </location>
</feature>
<feature type="transmembrane region" description="Helical" evidence="8">
    <location>
        <begin position="265"/>
        <end position="281"/>
    </location>
</feature>
<dbReference type="Pfam" id="PF07690">
    <property type="entry name" value="MFS_1"/>
    <property type="match status" value="1"/>
</dbReference>
<dbReference type="Proteomes" id="UP001501752">
    <property type="component" value="Unassembled WGS sequence"/>
</dbReference>